<keyword evidence="2" id="KW-0614">Plasmid</keyword>
<dbReference type="Gene3D" id="3.20.20.140">
    <property type="entry name" value="Metal-dependent hydrolases"/>
    <property type="match status" value="1"/>
</dbReference>
<evidence type="ECO:0000313" key="3">
    <source>
        <dbReference type="Proteomes" id="UP001155820"/>
    </source>
</evidence>
<dbReference type="SUPFAM" id="SSF51338">
    <property type="entry name" value="Composite domain of metallo-dependent hydrolases"/>
    <property type="match status" value="1"/>
</dbReference>
<dbReference type="InterPro" id="IPR006680">
    <property type="entry name" value="Amidohydro-rel"/>
</dbReference>
<evidence type="ECO:0000313" key="2">
    <source>
        <dbReference type="EMBL" id="NRF18381.1"/>
    </source>
</evidence>
<organism evidence="2 3">
    <name type="scientific">Agrobacterium pusense</name>
    <dbReference type="NCBI Taxonomy" id="648995"/>
    <lineage>
        <taxon>Bacteria</taxon>
        <taxon>Pseudomonadati</taxon>
        <taxon>Pseudomonadota</taxon>
        <taxon>Alphaproteobacteria</taxon>
        <taxon>Hyphomicrobiales</taxon>
        <taxon>Rhizobiaceae</taxon>
        <taxon>Rhizobium/Agrobacterium group</taxon>
        <taxon>Agrobacterium</taxon>
    </lineage>
</organism>
<dbReference type="Proteomes" id="UP001155820">
    <property type="component" value="Unassembled WGS sequence"/>
</dbReference>
<dbReference type="GO" id="GO:0016810">
    <property type="term" value="F:hydrolase activity, acting on carbon-nitrogen (but not peptide) bonds"/>
    <property type="evidence" value="ECO:0007669"/>
    <property type="project" value="InterPro"/>
</dbReference>
<gene>
    <name evidence="2" type="ORF">FOB26_04540</name>
</gene>
<feature type="domain" description="Amidohydrolase-related" evidence="1">
    <location>
        <begin position="294"/>
        <end position="445"/>
    </location>
</feature>
<dbReference type="RefSeq" id="WP_172873292.1">
    <property type="nucleotide sequence ID" value="NZ_JABRWL010000003.1"/>
</dbReference>
<name>A0AA44EGN9_9HYPH</name>
<keyword evidence="3" id="KW-1185">Reference proteome</keyword>
<dbReference type="PANTHER" id="PTHR43135">
    <property type="entry name" value="ALPHA-D-RIBOSE 1-METHYLPHOSPHONATE 5-TRIPHOSPHATE DIPHOSPHATASE"/>
    <property type="match status" value="1"/>
</dbReference>
<geneLocation type="plasmid" evidence="2">
    <name>unnamed5</name>
</geneLocation>
<dbReference type="InterPro" id="IPR051781">
    <property type="entry name" value="Metallo-dep_Hydrolase"/>
</dbReference>
<dbReference type="PANTHER" id="PTHR43135:SF3">
    <property type="entry name" value="ALPHA-D-RIBOSE 1-METHYLPHOSPHONATE 5-TRIPHOSPHATE DIPHOSPHATASE"/>
    <property type="match status" value="1"/>
</dbReference>
<dbReference type="EMBL" id="JABRWM010000005">
    <property type="protein sequence ID" value="NRF18381.1"/>
    <property type="molecule type" value="Genomic_DNA"/>
</dbReference>
<dbReference type="Pfam" id="PF01979">
    <property type="entry name" value="Amidohydro_1"/>
    <property type="match status" value="1"/>
</dbReference>
<dbReference type="AlphaFoldDB" id="A0AA44EGN9"/>
<dbReference type="SUPFAM" id="SSF51556">
    <property type="entry name" value="Metallo-dependent hydrolases"/>
    <property type="match status" value="1"/>
</dbReference>
<dbReference type="InterPro" id="IPR011059">
    <property type="entry name" value="Metal-dep_hydrolase_composite"/>
</dbReference>
<sequence>MSHNRLDRIILGASVITGDGTTFHENASIGIGEGKIVFVQSGNISVNPLGVDVIDASGYTVIPGVINAHAHGCVSGPSMPSGSSPVDREVILWNRNRHLLEGTTTLLNVCGLALPEEAFAGDAHPLDVHISTAHTPSNIDAALAIDGAGLTERHRQASIDDALSQGAKALGEVGGGQTLGGGAQEYRFIPEAMKRATGRDVSPLVSRQLRNAVVGRYLRVEDGVPDGELEAILDEAGLSDVCSAQACRQVILASVMPSVALALRGLEEVAREAARVGFPAIFHNSAPSVERLIEVAEKYPSANIVAGHSNHPMFLPDESVSFARELRKRGVTIDVSTLDSIQTRWRNNPANFDALIEAGCVDTISTDYAGGHWDGILVAIQRIVRKKQMSPAAAVALATGNVARTFPQLAGDRGLIEKGRRADLVVVDHVNLGRVRHVIIHGKVVVWNGAIGGKGRGASAAERVRR</sequence>
<proteinExistence type="predicted"/>
<reference evidence="2" key="1">
    <citation type="submission" date="2019-07" db="EMBL/GenBank/DDBJ databases">
        <title>FDA dAtabase for Regulatory Grade micrObial Sequences (FDA-ARGOS): Supporting development and validation of Infectious Disease Dx tests.</title>
        <authorList>
            <person name="Bachman M."/>
            <person name="Young C."/>
            <person name="Tallon L."/>
            <person name="Sadzewicz L."/>
            <person name="Vavikolanu K."/>
            <person name="Mehta A."/>
            <person name="Aluvathingal J."/>
            <person name="Nadendla S."/>
            <person name="Nandy P."/>
            <person name="Geyer C."/>
            <person name="Yan Y."/>
            <person name="Sichtig H."/>
        </authorList>
    </citation>
    <scope>NUCLEOTIDE SEQUENCE</scope>
    <source>
        <strain evidence="2">FDAARGOS_618</strain>
        <plasmid evidence="2">unnamed5</plasmid>
    </source>
</reference>
<dbReference type="InterPro" id="IPR032466">
    <property type="entry name" value="Metal_Hydrolase"/>
</dbReference>
<comment type="caution">
    <text evidence="2">The sequence shown here is derived from an EMBL/GenBank/DDBJ whole genome shotgun (WGS) entry which is preliminary data.</text>
</comment>
<dbReference type="Gene3D" id="2.30.40.10">
    <property type="entry name" value="Urease, subunit C, domain 1"/>
    <property type="match status" value="2"/>
</dbReference>
<accession>A0AA44EGN9</accession>
<protein>
    <submittedName>
        <fullName evidence="2">Amidohydrolase family protein</fullName>
    </submittedName>
</protein>
<evidence type="ECO:0000259" key="1">
    <source>
        <dbReference type="Pfam" id="PF01979"/>
    </source>
</evidence>